<dbReference type="Proteomes" id="UP000267516">
    <property type="component" value="Segment"/>
</dbReference>
<organism evidence="1">
    <name type="scientific">White spot syndrome virus</name>
    <dbReference type="NCBI Taxonomy" id="342409"/>
    <lineage>
        <taxon>Viruses</taxon>
        <taxon>Viruses incertae sedis</taxon>
        <taxon>Naldaviricetes</taxon>
        <taxon>Nimaviridae</taxon>
        <taxon>Whispovirus</taxon>
    </lineage>
</organism>
<sequence>MRSIFWLDVCWYRNISAVTFPFLTLGSDLPQECSFLLQYRFTCSRGKLKNILCHVIDAHGFYPPFTIILA</sequence>
<accession>A0A2D3I6H0</accession>
<reference evidence="1" key="1">
    <citation type="journal article" date="2018" name="Aquaculture">
        <title>Complete genome sequence of a white spot syndrome virus associated with a disease incursion in Australia.</title>
        <authorList>
            <person name="Oakey J."/>
            <person name="Smith C.S."/>
        </authorList>
    </citation>
    <scope>NUCLEOTIDE SEQUENCE [LARGE SCALE GENOMIC DNA]</scope>
    <source>
        <strain evidence="1">WSSV-AU</strain>
    </source>
</reference>
<proteinExistence type="predicted"/>
<dbReference type="EMBL" id="MF768985">
    <property type="protein sequence ID" value="ATU83990.1"/>
    <property type="molecule type" value="Genomic_DNA"/>
</dbReference>
<evidence type="ECO:0000313" key="1">
    <source>
        <dbReference type="EMBL" id="ATU83990.1"/>
    </source>
</evidence>
<protein>
    <submittedName>
        <fullName evidence="1">ORF6</fullName>
    </submittedName>
</protein>
<name>A0A2D3I6H0_9VIRU</name>